<evidence type="ECO:0000313" key="1">
    <source>
        <dbReference type="Proteomes" id="UP000095286"/>
    </source>
</evidence>
<dbReference type="Proteomes" id="UP000095286">
    <property type="component" value="Unplaced"/>
</dbReference>
<evidence type="ECO:0000313" key="2">
    <source>
        <dbReference type="WBParaSite" id="RSKR_0001061700.1"/>
    </source>
</evidence>
<accession>A0AC35UDQ2</accession>
<dbReference type="WBParaSite" id="RSKR_0001061700.1">
    <property type="protein sequence ID" value="RSKR_0001061700.1"/>
    <property type="gene ID" value="RSKR_0001061700"/>
</dbReference>
<protein>
    <submittedName>
        <fullName evidence="2">ATP synthase subunit e, mitochondrial</fullName>
    </submittedName>
</protein>
<proteinExistence type="predicted"/>
<reference evidence="2" key="1">
    <citation type="submission" date="2016-11" db="UniProtKB">
        <authorList>
            <consortium name="WormBaseParasite"/>
        </authorList>
    </citation>
    <scope>IDENTIFICATION</scope>
    <source>
        <strain evidence="2">KR3021</strain>
    </source>
</reference>
<organism evidence="1 2">
    <name type="scientific">Rhabditophanes sp. KR3021</name>
    <dbReference type="NCBI Taxonomy" id="114890"/>
    <lineage>
        <taxon>Eukaryota</taxon>
        <taxon>Metazoa</taxon>
        <taxon>Ecdysozoa</taxon>
        <taxon>Nematoda</taxon>
        <taxon>Chromadorea</taxon>
        <taxon>Rhabditida</taxon>
        <taxon>Tylenchina</taxon>
        <taxon>Panagrolaimomorpha</taxon>
        <taxon>Strongyloidoidea</taxon>
        <taxon>Alloionematidae</taxon>
        <taxon>Rhabditophanes</taxon>
    </lineage>
</organism>
<name>A0AC35UDQ2_9BILA</name>
<sequence>MSTAAIRNLFQPIISLKRAYLNPHEHFGRANITRACLATYVAIYMGFKWNGQRKANAITAEKHALKESVLKDALAKAGI</sequence>